<proteinExistence type="predicted"/>
<reference evidence="3 4" key="1">
    <citation type="submission" date="2018-04" db="EMBL/GenBank/DDBJ databases">
        <title>Subsurface microbial communities from deep shales in Ohio and West Virginia, USA.</title>
        <authorList>
            <person name="Wrighton K."/>
        </authorList>
    </citation>
    <scope>NUCLEOTIDE SEQUENCE [LARGE SCALE GENOMIC DNA]</scope>
    <source>
        <strain evidence="3 4">WC1</strain>
    </source>
</reference>
<dbReference type="Proteomes" id="UP000244089">
    <property type="component" value="Unassembled WGS sequence"/>
</dbReference>
<dbReference type="InterPro" id="IPR017853">
    <property type="entry name" value="GH"/>
</dbReference>
<keyword evidence="1" id="KW-0732">Signal</keyword>
<keyword evidence="3" id="KW-0449">Lipoprotein</keyword>
<feature type="domain" description="Glycosyl hydrolase-like 10" evidence="2">
    <location>
        <begin position="120"/>
        <end position="415"/>
    </location>
</feature>
<evidence type="ECO:0000313" key="3">
    <source>
        <dbReference type="EMBL" id="PTV93435.1"/>
    </source>
</evidence>
<name>A0A2T5RG62_9FIRM</name>
<organism evidence="3 4">
    <name type="scientific">Halanaerobium saccharolyticum</name>
    <dbReference type="NCBI Taxonomy" id="43595"/>
    <lineage>
        <taxon>Bacteria</taxon>
        <taxon>Bacillati</taxon>
        <taxon>Bacillota</taxon>
        <taxon>Clostridia</taxon>
        <taxon>Halanaerobiales</taxon>
        <taxon>Halanaerobiaceae</taxon>
        <taxon>Halanaerobium</taxon>
    </lineage>
</organism>
<dbReference type="AlphaFoldDB" id="A0A2T5RG62"/>
<accession>A0A2T5RG62</accession>
<evidence type="ECO:0000313" key="4">
    <source>
        <dbReference type="Proteomes" id="UP000244089"/>
    </source>
</evidence>
<evidence type="ECO:0000256" key="1">
    <source>
        <dbReference type="ARBA" id="ARBA00022729"/>
    </source>
</evidence>
<protein>
    <submittedName>
        <fullName evidence="3">Uncharacterized lipoprotein YddW (UPF0748 family)</fullName>
    </submittedName>
</protein>
<dbReference type="InterPro" id="IPR052177">
    <property type="entry name" value="Divisome_Glycosyl_Hydrolase"/>
</dbReference>
<comment type="caution">
    <text evidence="3">The sequence shown here is derived from an EMBL/GenBank/DDBJ whole genome shotgun (WGS) entry which is preliminary data.</text>
</comment>
<dbReference type="OrthoDB" id="9760892at2"/>
<evidence type="ECO:0000259" key="2">
    <source>
        <dbReference type="Pfam" id="PF02638"/>
    </source>
</evidence>
<sequence length="552" mass="63468">MKKNKFSIVLLLIIIILAAFSSAEAYYKPEEYRKSLLAIRDVERILDKLEADLNQAQNTFRIIPGDKITSELEVIDNSYQKMINSYQNQNDSDVELEAQKISARGKKLRLEIIESKPVQLRAFWLDSGTFAELKGRAGVEAFLDQAAEANFNAIFPETFYKGMTVVPTSELMVQDPGFKSWQEDPLQVLIEAAEKRGIEVHAWVWVFNENTAGKPGRILRENPDWANKDKTGEIVSYHNSSWLSPANSEVKKYLQQRYQYLVKNYDLDGINLDYIRFPEEFRGSFGYDNSTVEAFKDKHNLDPFKIESGSRDAALWNQFRENLITEMVRESSEILRQLDPELLISADVIPGREEARFRALQNWSLWLEEGYLDFVLPMTYTENLFSELNSWIKEDREIIKKPLYAGISVFKLSSAQVVEQMREINKINPNGFSLFAAAHLKKEDFESLAAGIFSKKAVLPHQNRKESLAEMQDFILQRLNIIKEAGKINNDDLIKIRRFLNQKVSLETDTSNAEQGLTLSQFSAANNLNISADVMEILVSDFNYLDNIIKLY</sequence>
<dbReference type="Pfam" id="PF02638">
    <property type="entry name" value="GHL10"/>
    <property type="match status" value="1"/>
</dbReference>
<dbReference type="Gene3D" id="3.20.20.80">
    <property type="entry name" value="Glycosidases"/>
    <property type="match status" value="1"/>
</dbReference>
<dbReference type="RefSeq" id="WP_108142321.1">
    <property type="nucleotide sequence ID" value="NZ_QAXS01000041.1"/>
</dbReference>
<dbReference type="PANTHER" id="PTHR43405">
    <property type="entry name" value="GLYCOSYL HYDROLASE DIGH"/>
    <property type="match status" value="1"/>
</dbReference>
<dbReference type="SUPFAM" id="SSF51445">
    <property type="entry name" value="(Trans)glycosidases"/>
    <property type="match status" value="1"/>
</dbReference>
<dbReference type="InterPro" id="IPR003790">
    <property type="entry name" value="GHL10"/>
</dbReference>
<dbReference type="EMBL" id="QAXS01000041">
    <property type="protein sequence ID" value="PTV93435.1"/>
    <property type="molecule type" value="Genomic_DNA"/>
</dbReference>
<gene>
    <name evidence="3" type="ORF">C8C76_14122</name>
</gene>
<dbReference type="PANTHER" id="PTHR43405:SF1">
    <property type="entry name" value="GLYCOSYL HYDROLASE DIGH"/>
    <property type="match status" value="1"/>
</dbReference>